<dbReference type="SMART" id="SM00408">
    <property type="entry name" value="IGc2"/>
    <property type="match status" value="1"/>
</dbReference>
<dbReference type="Gene3D" id="2.60.40.10">
    <property type="entry name" value="Immunoglobulins"/>
    <property type="match status" value="1"/>
</dbReference>
<dbReference type="AlphaFoldDB" id="A0A9Q0YLT8"/>
<dbReference type="SMART" id="SM00082">
    <property type="entry name" value="LRRCT"/>
    <property type="match status" value="1"/>
</dbReference>
<reference evidence="7" key="1">
    <citation type="submission" date="2021-10" db="EMBL/GenBank/DDBJ databases">
        <title>Tropical sea cucumber genome reveals ecological adaptation and Cuvierian tubules defense mechanism.</title>
        <authorList>
            <person name="Chen T."/>
        </authorList>
    </citation>
    <scope>NUCLEOTIDE SEQUENCE</scope>
    <source>
        <strain evidence="7">Nanhai2018</strain>
        <tissue evidence="7">Muscle</tissue>
    </source>
</reference>
<sequence>MVISTADRSLYCPEQCDCVPRQLLNCQGRGLERMPGFETTYHLVFADFSQNNLTIVNLQEFSGLLARKLDLSHNFIRTINPIIEGAFTFNVEEILNLSHNALTSFPAELMNQTLYVDIIDLSYNRISSLSKKIIYYQNELSKLILAYNHVVFVHPLAFINVNSLREVDLQHNYLTHISQKLEMTSGQILLGGNPWTCDCGQKWILSNENFTNTPSPPICYEPPLVAGQPVTSLKLEDFVCPPRYNNGSLLVQSRLGGRVELICPAEGDPEITEVMWSFRGQHPSYTIASKPDKPLIIQSVTEATVGRYWCTVWNKGGNLTMSISLSIRRTDPETTETVTTDGRFTKTVNSSQLPMPVDRNFKVPIFGIFALTSLLLILLFLLLGLGAYTHNLRNRLKHKRAVAREGLFSWQTSFPTTGPYANAEPATLPVESGYMYLLQNARQRDRTGYLQDDGRRRSLMLQPGEYASTRKRVLPVAPAVAPTSGPHGMYGYDSEHLYDTLGARCLSSCSESSSQMSVAI</sequence>
<accession>A0A9Q0YLT8</accession>
<dbReference type="InterPro" id="IPR000483">
    <property type="entry name" value="Cys-rich_flank_reg_C"/>
</dbReference>
<dbReference type="InterPro" id="IPR013783">
    <property type="entry name" value="Ig-like_fold"/>
</dbReference>
<keyword evidence="1" id="KW-0433">Leucine-rich repeat</keyword>
<dbReference type="InterPro" id="IPR001611">
    <property type="entry name" value="Leu-rich_rpt"/>
</dbReference>
<dbReference type="InterPro" id="IPR003599">
    <property type="entry name" value="Ig_sub"/>
</dbReference>
<dbReference type="SUPFAM" id="SSF48726">
    <property type="entry name" value="Immunoglobulin"/>
    <property type="match status" value="1"/>
</dbReference>
<evidence type="ECO:0000313" key="8">
    <source>
        <dbReference type="Proteomes" id="UP001152320"/>
    </source>
</evidence>
<evidence type="ECO:0000256" key="3">
    <source>
        <dbReference type="ARBA" id="ARBA00022737"/>
    </source>
</evidence>
<keyword evidence="7" id="KW-0675">Receptor</keyword>
<dbReference type="PROSITE" id="PS50835">
    <property type="entry name" value="IG_LIKE"/>
    <property type="match status" value="1"/>
</dbReference>
<dbReference type="Pfam" id="PF13855">
    <property type="entry name" value="LRR_8"/>
    <property type="match status" value="1"/>
</dbReference>
<gene>
    <name evidence="7" type="ORF">HOLleu_37408</name>
</gene>
<dbReference type="SMART" id="SM00409">
    <property type="entry name" value="IG"/>
    <property type="match status" value="1"/>
</dbReference>
<dbReference type="EMBL" id="JAIZAY010000020">
    <property type="protein sequence ID" value="KAJ8022497.1"/>
    <property type="molecule type" value="Genomic_DNA"/>
</dbReference>
<dbReference type="Pfam" id="PF13927">
    <property type="entry name" value="Ig_3"/>
    <property type="match status" value="1"/>
</dbReference>
<evidence type="ECO:0000256" key="1">
    <source>
        <dbReference type="ARBA" id="ARBA00022614"/>
    </source>
</evidence>
<keyword evidence="5" id="KW-0472">Membrane</keyword>
<keyword evidence="3" id="KW-0677">Repeat</keyword>
<organism evidence="7 8">
    <name type="scientific">Holothuria leucospilota</name>
    <name type="common">Black long sea cucumber</name>
    <name type="synonym">Mertensiothuria leucospilota</name>
    <dbReference type="NCBI Taxonomy" id="206669"/>
    <lineage>
        <taxon>Eukaryota</taxon>
        <taxon>Metazoa</taxon>
        <taxon>Echinodermata</taxon>
        <taxon>Eleutherozoa</taxon>
        <taxon>Echinozoa</taxon>
        <taxon>Holothuroidea</taxon>
        <taxon>Aspidochirotacea</taxon>
        <taxon>Aspidochirotida</taxon>
        <taxon>Holothuriidae</taxon>
        <taxon>Holothuria</taxon>
    </lineage>
</organism>
<keyword evidence="5" id="KW-0812">Transmembrane</keyword>
<evidence type="ECO:0000256" key="4">
    <source>
        <dbReference type="ARBA" id="ARBA00023157"/>
    </source>
</evidence>
<dbReference type="PANTHER" id="PTHR24366:SF96">
    <property type="entry name" value="LEUCINE RICH REPEAT CONTAINING 53"/>
    <property type="match status" value="1"/>
</dbReference>
<dbReference type="PROSITE" id="PS51450">
    <property type="entry name" value="LRR"/>
    <property type="match status" value="1"/>
</dbReference>
<dbReference type="InterPro" id="IPR032675">
    <property type="entry name" value="LRR_dom_sf"/>
</dbReference>
<dbReference type="Gene3D" id="3.80.10.10">
    <property type="entry name" value="Ribonuclease Inhibitor"/>
    <property type="match status" value="2"/>
</dbReference>
<dbReference type="InterPro" id="IPR036179">
    <property type="entry name" value="Ig-like_dom_sf"/>
</dbReference>
<dbReference type="InterPro" id="IPR007110">
    <property type="entry name" value="Ig-like_dom"/>
</dbReference>
<feature type="transmembrane region" description="Helical" evidence="5">
    <location>
        <begin position="365"/>
        <end position="388"/>
    </location>
</feature>
<evidence type="ECO:0000256" key="5">
    <source>
        <dbReference type="SAM" id="Phobius"/>
    </source>
</evidence>
<dbReference type="OrthoDB" id="660555at2759"/>
<keyword evidence="4" id="KW-1015">Disulfide bond</keyword>
<keyword evidence="8" id="KW-1185">Reference proteome</keyword>
<dbReference type="SUPFAM" id="SSF52058">
    <property type="entry name" value="L domain-like"/>
    <property type="match status" value="1"/>
</dbReference>
<feature type="domain" description="Ig-like" evidence="6">
    <location>
        <begin position="242"/>
        <end position="326"/>
    </location>
</feature>
<protein>
    <submittedName>
        <fullName evidence="7">Leucine-rich repeat and immunoglobulin-like domain-containing nogo receptor-interacting protein 1</fullName>
    </submittedName>
</protein>
<keyword evidence="5" id="KW-1133">Transmembrane helix</keyword>
<keyword evidence="2" id="KW-0732">Signal</keyword>
<name>A0A9Q0YLT8_HOLLE</name>
<dbReference type="PANTHER" id="PTHR24366">
    <property type="entry name" value="IG(IMMUNOGLOBULIN) AND LRR(LEUCINE RICH REPEAT) DOMAINS"/>
    <property type="match status" value="1"/>
</dbReference>
<dbReference type="Proteomes" id="UP001152320">
    <property type="component" value="Chromosome 20"/>
</dbReference>
<evidence type="ECO:0000313" key="7">
    <source>
        <dbReference type="EMBL" id="KAJ8022497.1"/>
    </source>
</evidence>
<evidence type="ECO:0000256" key="2">
    <source>
        <dbReference type="ARBA" id="ARBA00022729"/>
    </source>
</evidence>
<dbReference type="InterPro" id="IPR003598">
    <property type="entry name" value="Ig_sub2"/>
</dbReference>
<comment type="caution">
    <text evidence="7">The sequence shown here is derived from an EMBL/GenBank/DDBJ whole genome shotgun (WGS) entry which is preliminary data.</text>
</comment>
<proteinExistence type="predicted"/>
<evidence type="ECO:0000259" key="6">
    <source>
        <dbReference type="PROSITE" id="PS50835"/>
    </source>
</evidence>